<feature type="compositionally biased region" description="Basic and acidic residues" evidence="1">
    <location>
        <begin position="11"/>
        <end position="36"/>
    </location>
</feature>
<dbReference type="RefSeq" id="WP_097229748.1">
    <property type="nucleotide sequence ID" value="NZ_OCNE01000002.1"/>
</dbReference>
<dbReference type="EMBL" id="OCNE01000002">
    <property type="protein sequence ID" value="SOD60940.1"/>
    <property type="molecule type" value="Genomic_DNA"/>
</dbReference>
<evidence type="ECO:0000256" key="1">
    <source>
        <dbReference type="SAM" id="MobiDB-lite"/>
    </source>
</evidence>
<proteinExistence type="predicted"/>
<gene>
    <name evidence="2" type="ORF">SAMN06297387_102354</name>
</gene>
<feature type="compositionally biased region" description="Low complexity" evidence="1">
    <location>
        <begin position="129"/>
        <end position="139"/>
    </location>
</feature>
<dbReference type="OrthoDB" id="3543540at2"/>
<evidence type="ECO:0000313" key="2">
    <source>
        <dbReference type="EMBL" id="SOD60940.1"/>
    </source>
</evidence>
<feature type="region of interest" description="Disordered" evidence="1">
    <location>
        <begin position="1"/>
        <end position="75"/>
    </location>
</feature>
<accession>A0A286DQL3</accession>
<dbReference type="Proteomes" id="UP000219072">
    <property type="component" value="Unassembled WGS sequence"/>
</dbReference>
<protein>
    <submittedName>
        <fullName evidence="2">Uncharacterized protein</fullName>
    </submittedName>
</protein>
<sequence length="180" mass="18421">MTDSLSGDLWTGERDAPADKAKAAAHTVRDRADEQAKAQSQRAADRVRQIADELSDLADKAPESSPTRSLVAKAAEGGHRAAGYLDKHGLNGLLEETQRFAKQRPAAFVGATALAGLAVGRMAKAGRDANGSSNGSSSAPGTDGGPDASGTAGGDPVGSAARHGTFDQAQRPERTGYPEV</sequence>
<reference evidence="2 3" key="1">
    <citation type="submission" date="2017-09" db="EMBL/GenBank/DDBJ databases">
        <authorList>
            <person name="Ehlers B."/>
            <person name="Leendertz F.H."/>
        </authorList>
    </citation>
    <scope>NUCLEOTIDE SEQUENCE [LARGE SCALE GENOMIC DNA]</scope>
    <source>
        <strain evidence="2 3">CGMCC 4.7095</strain>
    </source>
</reference>
<feature type="compositionally biased region" description="Basic and acidic residues" evidence="1">
    <location>
        <begin position="43"/>
        <end position="62"/>
    </location>
</feature>
<feature type="compositionally biased region" description="Basic and acidic residues" evidence="1">
    <location>
        <begin position="170"/>
        <end position="180"/>
    </location>
</feature>
<name>A0A286DQL3_9ACTN</name>
<evidence type="ECO:0000313" key="3">
    <source>
        <dbReference type="Proteomes" id="UP000219072"/>
    </source>
</evidence>
<dbReference type="AlphaFoldDB" id="A0A286DQL3"/>
<feature type="region of interest" description="Disordered" evidence="1">
    <location>
        <begin position="125"/>
        <end position="180"/>
    </location>
</feature>
<organism evidence="2 3">
    <name type="scientific">Streptomyces zhaozhouensis</name>
    <dbReference type="NCBI Taxonomy" id="1300267"/>
    <lineage>
        <taxon>Bacteria</taxon>
        <taxon>Bacillati</taxon>
        <taxon>Actinomycetota</taxon>
        <taxon>Actinomycetes</taxon>
        <taxon>Kitasatosporales</taxon>
        <taxon>Streptomycetaceae</taxon>
        <taxon>Streptomyces</taxon>
    </lineage>
</organism>
<keyword evidence="3" id="KW-1185">Reference proteome</keyword>